<dbReference type="AlphaFoldDB" id="A0A1H6QBN8"/>
<comment type="similarity">
    <text evidence="4">Belongs to the peptidase C56 family. HSP31-like subfamily.</text>
</comment>
<evidence type="ECO:0000313" key="8">
    <source>
        <dbReference type="EMBL" id="RDW25450.1"/>
    </source>
</evidence>
<evidence type="ECO:0000313" key="10">
    <source>
        <dbReference type="Proteomes" id="UP000256601"/>
    </source>
</evidence>
<dbReference type="PANTHER" id="PTHR48094">
    <property type="entry name" value="PROTEIN/NUCLEIC ACID DEGLYCASE DJ-1-RELATED"/>
    <property type="match status" value="1"/>
</dbReference>
<evidence type="ECO:0000256" key="5">
    <source>
        <dbReference type="ARBA" id="ARBA00048082"/>
    </source>
</evidence>
<evidence type="ECO:0000256" key="2">
    <source>
        <dbReference type="ARBA" id="ARBA00023016"/>
    </source>
</evidence>
<keyword evidence="8" id="KW-0315">Glutamine amidotransferase</keyword>
<dbReference type="KEGG" id="yli:2908242"/>
<dbReference type="GO" id="GO:0019172">
    <property type="term" value="F:glyoxalase III activity"/>
    <property type="evidence" value="ECO:0007669"/>
    <property type="project" value="UniProtKB-EC"/>
</dbReference>
<dbReference type="VEuPathDB" id="FungiDB:YALI0_F00682g"/>
<dbReference type="Proteomes" id="UP000256601">
    <property type="component" value="Unassembled WGS sequence"/>
</dbReference>
<accession>A0A1H6QBN8</accession>
<evidence type="ECO:0000256" key="3">
    <source>
        <dbReference type="ARBA" id="ARBA00023239"/>
    </source>
</evidence>
<reference evidence="8 10" key="2">
    <citation type="submission" date="2018-07" db="EMBL/GenBank/DDBJ databases">
        <title>Draft Genome Assemblies for Five Robust Yarrowia lipolytica Strains Exhibiting High Lipid Production and Pentose Sugar Utilization and Sugar Alcohol Secretion from Undetoxified Lignocellulosic Biomass Hydrolysates.</title>
        <authorList>
            <consortium name="DOE Joint Genome Institute"/>
            <person name="Walker C."/>
            <person name="Ryu S."/>
            <person name="Na H."/>
            <person name="Zane M."/>
            <person name="LaButti K."/>
            <person name="Lipzen A."/>
            <person name="Haridas S."/>
            <person name="Barry K."/>
            <person name="Grigoriev I.V."/>
            <person name="Quarterman J."/>
            <person name="Slininger P."/>
            <person name="Dien B."/>
            <person name="Trinh C.T."/>
        </authorList>
    </citation>
    <scope>NUCLEOTIDE SEQUENCE [LARGE SCALE GENOMIC DNA]</scope>
    <source>
        <strain evidence="8 10">YB392</strain>
    </source>
</reference>
<dbReference type="EMBL" id="KZ859002">
    <property type="protein sequence ID" value="RDW25450.1"/>
    <property type="molecule type" value="Genomic_DNA"/>
</dbReference>
<dbReference type="InterPro" id="IPR002818">
    <property type="entry name" value="DJ-1/PfpI"/>
</dbReference>
<dbReference type="PANTHER" id="PTHR48094:SF11">
    <property type="entry name" value="GLUTATHIONE-INDEPENDENT GLYOXALASE HSP31-RELATED"/>
    <property type="match status" value="1"/>
</dbReference>
<keyword evidence="2" id="KW-0346">Stress response</keyword>
<dbReference type="OrthoDB" id="543156at2759"/>
<evidence type="ECO:0000256" key="1">
    <source>
        <dbReference type="ARBA" id="ARBA00013134"/>
    </source>
</evidence>
<name>A0A1H6QBN8_YARLL</name>
<evidence type="ECO:0000313" key="9">
    <source>
        <dbReference type="Proteomes" id="UP000182444"/>
    </source>
</evidence>
<sequence>MSFPKRALIAVTDYNGPFYPDGSKTGLFFSEAYEPFEVFQKAGFDVQFVSEDGKYGYDAHSLDPKFATEEQLDAQKNPQSQYNLVLDGILPASEIDASNYSVFFAAGGHGAIFDFVNAPVLGKIAADIYAAGGIVSAVCHGPAIFASIKNEEGQPIVAGKVITGFTAEGEKEMGVSEAITKHGKKLVPEIAKEAGAEYRAPPTPFQDFSITDDRIVTGANPASANSTAEKVVQLFDAIDAPTQSGASVLK</sequence>
<dbReference type="Pfam" id="PF01965">
    <property type="entry name" value="DJ-1_PfpI"/>
    <property type="match status" value="1"/>
</dbReference>
<dbReference type="GeneID" id="2908242"/>
<dbReference type="EC" id="4.2.1.130" evidence="1"/>
<dbReference type="InterPro" id="IPR050325">
    <property type="entry name" value="Prot/Nucl_acid_deglycase"/>
</dbReference>
<dbReference type="InterPro" id="IPR029062">
    <property type="entry name" value="Class_I_gatase-like"/>
</dbReference>
<comment type="catalytic activity">
    <reaction evidence="5">
        <text>methylglyoxal + H2O = (R)-lactate + H(+)</text>
        <dbReference type="Rhea" id="RHEA:27754"/>
        <dbReference type="ChEBI" id="CHEBI:15377"/>
        <dbReference type="ChEBI" id="CHEBI:15378"/>
        <dbReference type="ChEBI" id="CHEBI:16004"/>
        <dbReference type="ChEBI" id="CHEBI:17158"/>
        <dbReference type="EC" id="4.2.1.130"/>
    </reaction>
</comment>
<dbReference type="EMBL" id="CP017558">
    <property type="protein sequence ID" value="AOW06450.1"/>
    <property type="molecule type" value="Genomic_DNA"/>
</dbReference>
<evidence type="ECO:0000313" key="7">
    <source>
        <dbReference type="EMBL" id="AOW06450.1"/>
    </source>
</evidence>
<dbReference type="RefSeq" id="XP_504830.1">
    <property type="nucleotide sequence ID" value="XM_504830.1"/>
</dbReference>
<dbReference type="VEuPathDB" id="FungiDB:YALI1_F01078g"/>
<dbReference type="Gene3D" id="3.40.50.880">
    <property type="match status" value="1"/>
</dbReference>
<proteinExistence type="inferred from homology"/>
<evidence type="ECO:0000256" key="4">
    <source>
        <dbReference type="ARBA" id="ARBA00038493"/>
    </source>
</evidence>
<keyword evidence="3" id="KW-0456">Lyase</keyword>
<dbReference type="SUPFAM" id="SSF52317">
    <property type="entry name" value="Class I glutamine amidotransferase-like"/>
    <property type="match status" value="1"/>
</dbReference>
<keyword evidence="8" id="KW-0808">Transferase</keyword>
<protein>
    <recommendedName>
        <fullName evidence="1">D-lactate dehydratase</fullName>
        <ecNumber evidence="1">4.2.1.130</ecNumber>
    </recommendedName>
</protein>
<organism evidence="7 9">
    <name type="scientific">Yarrowia lipolytica</name>
    <name type="common">Candida lipolytica</name>
    <dbReference type="NCBI Taxonomy" id="4952"/>
    <lineage>
        <taxon>Eukaryota</taxon>
        <taxon>Fungi</taxon>
        <taxon>Dikarya</taxon>
        <taxon>Ascomycota</taxon>
        <taxon>Saccharomycotina</taxon>
        <taxon>Dipodascomycetes</taxon>
        <taxon>Dipodascales</taxon>
        <taxon>Dipodascales incertae sedis</taxon>
        <taxon>Yarrowia</taxon>
    </lineage>
</organism>
<dbReference type="GO" id="GO:0005737">
    <property type="term" value="C:cytoplasm"/>
    <property type="evidence" value="ECO:0007669"/>
    <property type="project" value="TreeGrafter"/>
</dbReference>
<feature type="domain" description="DJ-1/PfpI" evidence="6">
    <location>
        <begin position="31"/>
        <end position="232"/>
    </location>
</feature>
<dbReference type="FunFam" id="3.40.50.880:FF:000051">
    <property type="entry name" value="Glutathione-independent glyoxalase HSP31"/>
    <property type="match status" value="1"/>
</dbReference>
<reference evidence="7 9" key="1">
    <citation type="journal article" date="2016" name="PLoS ONE">
        <title>Sequence Assembly of Yarrowia lipolytica Strain W29/CLIB89 Shows Transposable Element Diversity.</title>
        <authorList>
            <person name="Magnan C."/>
            <person name="Yu J."/>
            <person name="Chang I."/>
            <person name="Jahn E."/>
            <person name="Kanomata Y."/>
            <person name="Wu J."/>
            <person name="Zeller M."/>
            <person name="Oakes M."/>
            <person name="Baldi P."/>
            <person name="Sandmeyer S."/>
        </authorList>
    </citation>
    <scope>NUCLEOTIDE SEQUENCE [LARGE SCALE GENOMIC DNA]</scope>
    <source>
        <strain evidence="7">CLIB89</strain>
        <strain evidence="9">CLIB89(W29)</strain>
    </source>
</reference>
<gene>
    <name evidence="8" type="ORF">B0I71DRAFT_98799</name>
    <name evidence="7" type="ORF">YALI1_F01078g</name>
</gene>
<dbReference type="OMA" id="LHPFEVF"/>
<dbReference type="GO" id="GO:0016740">
    <property type="term" value="F:transferase activity"/>
    <property type="evidence" value="ECO:0007669"/>
    <property type="project" value="UniProtKB-KW"/>
</dbReference>
<dbReference type="GO" id="GO:0019243">
    <property type="term" value="P:methylglyoxal catabolic process to D-lactate via S-lactoyl-glutathione"/>
    <property type="evidence" value="ECO:0007669"/>
    <property type="project" value="TreeGrafter"/>
</dbReference>
<dbReference type="Proteomes" id="UP000182444">
    <property type="component" value="Chromosome 1F"/>
</dbReference>
<evidence type="ECO:0000259" key="6">
    <source>
        <dbReference type="Pfam" id="PF01965"/>
    </source>
</evidence>
<dbReference type="eggNOG" id="ENOG502RZ3Y">
    <property type="taxonomic scope" value="Eukaryota"/>
</dbReference>